<evidence type="ECO:0000313" key="4">
    <source>
        <dbReference type="EMBL" id="KAH7134373.1"/>
    </source>
</evidence>
<protein>
    <submittedName>
        <fullName evidence="4">Uncharacterized protein</fullName>
    </submittedName>
</protein>
<sequence>MDEDYHAECRSAAEYARAHQCFLDHQGPPFQFHDHIRDIQKTSQRVKSDGLVHQPGLVNKRLPLPVVDLELDAPVQISTRSCSPPLDPLQSLISPATFRVLSDLRLSPEPLDLGYDIEKDFQQYLENIRSKRFCNIFNEWLPLSPVNVDKDEGLRFPSASDRWQKLALREIDRETLNVPEGAKKLVRHVEDTRSAGKRPWLSEGALGLLRKPRAYPDPVSPPLSPSSILDDPFVPSPRVITIDLTSEPSSPPNSPVAKLQRGLQNGCLDSEPVAPPNSSRPSSPPDTLQCFGLLGSKPSTLKLDVPLVISSPFQLEDTNPFRDAMEANRLETEDLDLHSADTNGFFDEAMEAIIDSCHERTIRNAEQERLNPTDSLLRVQVPTLYFDHPEPEWAGHLSSPGVQFDWMRREYPAAFQLPLSSSLAQLGASLKWTPIPPGTGRVSSIESLGPLELSSRQYLKLVTPRHHSGDYIRETNELFILRVIDDEEMEPDELSINAATSATSETASLVDARAVEAKDGPPDIWWKAHVPIARQSLRENAVDESDSLLPLSNDPSATSKLLSSFIQLRHPKKIKSSAPPPQKATERSQVAITSLSSTALNEDASRKVTPDFPKATAPIFSIPPGTFRFIVSMNLGRSVMSYIEKSWPHLALIDKDFSQYNEVKWSSGSAQRQEVVSLLSFEADVVLSPNAGIILTTMLKVKQKPLPGSKQPTPLRNRVQRVSEKYESLFILVSEANPHGEYVGTPSASDMTAYADFVRFTTSLQAGITTELVHGAEETLSKWVLALMARFATASLKFAHHISAQDTEWGLFLRRAGMNVVASQVLERMLEAEFGDLGMVRFLNASLEERVMKYGPVMGGRRVLINISRQLGKG</sequence>
<reference evidence="4" key="1">
    <citation type="journal article" date="2021" name="Nat. Commun.">
        <title>Genetic determinants of endophytism in the Arabidopsis root mycobiome.</title>
        <authorList>
            <person name="Mesny F."/>
            <person name="Miyauchi S."/>
            <person name="Thiergart T."/>
            <person name="Pickel B."/>
            <person name="Atanasova L."/>
            <person name="Karlsson M."/>
            <person name="Huettel B."/>
            <person name="Barry K.W."/>
            <person name="Haridas S."/>
            <person name="Chen C."/>
            <person name="Bauer D."/>
            <person name="Andreopoulos W."/>
            <person name="Pangilinan J."/>
            <person name="LaButti K."/>
            <person name="Riley R."/>
            <person name="Lipzen A."/>
            <person name="Clum A."/>
            <person name="Drula E."/>
            <person name="Henrissat B."/>
            <person name="Kohler A."/>
            <person name="Grigoriev I.V."/>
            <person name="Martin F.M."/>
            <person name="Hacquard S."/>
        </authorList>
    </citation>
    <scope>NUCLEOTIDE SEQUENCE</scope>
    <source>
        <strain evidence="4">MPI-CAGE-AT-0147</strain>
    </source>
</reference>
<keyword evidence="5" id="KW-1185">Reference proteome</keyword>
<evidence type="ECO:0000259" key="2">
    <source>
        <dbReference type="Pfam" id="PF23394"/>
    </source>
</evidence>
<dbReference type="Pfam" id="PF23395">
    <property type="entry name" value="SAM_6"/>
    <property type="match status" value="1"/>
</dbReference>
<dbReference type="AlphaFoldDB" id="A0A9P9IT48"/>
<dbReference type="Pfam" id="PF23394">
    <property type="entry name" value="DUF7102"/>
    <property type="match status" value="1"/>
</dbReference>
<proteinExistence type="predicted"/>
<feature type="domain" description="SAM-like" evidence="3">
    <location>
        <begin position="804"/>
        <end position="870"/>
    </location>
</feature>
<evidence type="ECO:0000313" key="5">
    <source>
        <dbReference type="Proteomes" id="UP000738349"/>
    </source>
</evidence>
<evidence type="ECO:0000256" key="1">
    <source>
        <dbReference type="SAM" id="MobiDB-lite"/>
    </source>
</evidence>
<dbReference type="InterPro" id="IPR055528">
    <property type="entry name" value="DUF7102"/>
</dbReference>
<name>A0A9P9IT48_9HYPO</name>
<dbReference type="OrthoDB" id="3647246at2759"/>
<organism evidence="4 5">
    <name type="scientific">Dactylonectria macrodidyma</name>
    <dbReference type="NCBI Taxonomy" id="307937"/>
    <lineage>
        <taxon>Eukaryota</taxon>
        <taxon>Fungi</taxon>
        <taxon>Dikarya</taxon>
        <taxon>Ascomycota</taxon>
        <taxon>Pezizomycotina</taxon>
        <taxon>Sordariomycetes</taxon>
        <taxon>Hypocreomycetidae</taxon>
        <taxon>Hypocreales</taxon>
        <taxon>Nectriaceae</taxon>
        <taxon>Dactylonectria</taxon>
    </lineage>
</organism>
<gene>
    <name evidence="4" type="ORF">EDB81DRAFT_97044</name>
</gene>
<dbReference type="EMBL" id="JAGMUV010000014">
    <property type="protein sequence ID" value="KAH7134373.1"/>
    <property type="molecule type" value="Genomic_DNA"/>
</dbReference>
<dbReference type="InterPro" id="IPR057559">
    <property type="entry name" value="SAM_6"/>
</dbReference>
<feature type="region of interest" description="Disordered" evidence="1">
    <location>
        <begin position="266"/>
        <end position="287"/>
    </location>
</feature>
<feature type="domain" description="DUF7102" evidence="2">
    <location>
        <begin position="629"/>
        <end position="793"/>
    </location>
</feature>
<comment type="caution">
    <text evidence="4">The sequence shown here is derived from an EMBL/GenBank/DDBJ whole genome shotgun (WGS) entry which is preliminary data.</text>
</comment>
<accession>A0A9P9IT48</accession>
<evidence type="ECO:0000259" key="3">
    <source>
        <dbReference type="Pfam" id="PF23395"/>
    </source>
</evidence>
<dbReference type="Proteomes" id="UP000738349">
    <property type="component" value="Unassembled WGS sequence"/>
</dbReference>